<sequence>MNKELLISEILSSAVSPVFLLAGVGALLNVMTGRLGRIVDRLRHLQEYIDKANAEDKKTFLLNRKQSVFRMRLIYASIFFCTLSGLMVCIVIGALFIGELNTYSIDAFISILFILCMASLILSFILLATEIFMATQTISRDLIKTESIISKYR</sequence>
<reference evidence="2 3" key="1">
    <citation type="submission" date="2019-02" db="EMBL/GenBank/DDBJ databases">
        <title>Prokaryotic population dynamics and viral predation in marine succession experiment using metagenomics: the confinement effect.</title>
        <authorList>
            <person name="Haro-Moreno J.M."/>
            <person name="Rodriguez-Valera F."/>
            <person name="Lopez-Perez M."/>
        </authorList>
    </citation>
    <scope>NUCLEOTIDE SEQUENCE [LARGE SCALE GENOMIC DNA]</scope>
    <source>
        <strain evidence="2">MED-G160</strain>
    </source>
</reference>
<dbReference type="EMBL" id="SHBF01000022">
    <property type="protein sequence ID" value="RZO26733.1"/>
    <property type="molecule type" value="Genomic_DNA"/>
</dbReference>
<dbReference type="Pfam" id="PF11026">
    <property type="entry name" value="DUF2721"/>
    <property type="match status" value="1"/>
</dbReference>
<evidence type="ECO:0000313" key="3">
    <source>
        <dbReference type="Proteomes" id="UP000318710"/>
    </source>
</evidence>
<feature type="transmembrane region" description="Helical" evidence="1">
    <location>
        <begin position="109"/>
        <end position="134"/>
    </location>
</feature>
<gene>
    <name evidence="2" type="ORF">EVA93_03780</name>
</gene>
<keyword evidence="1" id="KW-0472">Membrane</keyword>
<name>A0A520MZY4_9GAMM</name>
<accession>A0A520MZY4</accession>
<proteinExistence type="predicted"/>
<dbReference type="Proteomes" id="UP000318710">
    <property type="component" value="Unassembled WGS sequence"/>
</dbReference>
<dbReference type="AlphaFoldDB" id="A0A520MZY4"/>
<comment type="caution">
    <text evidence="2">The sequence shown here is derived from an EMBL/GenBank/DDBJ whole genome shotgun (WGS) entry which is preliminary data.</text>
</comment>
<feature type="transmembrane region" description="Helical" evidence="1">
    <location>
        <begin position="73"/>
        <end position="97"/>
    </location>
</feature>
<feature type="transmembrane region" description="Helical" evidence="1">
    <location>
        <begin position="6"/>
        <end position="28"/>
    </location>
</feature>
<dbReference type="InterPro" id="IPR021279">
    <property type="entry name" value="DUF2721"/>
</dbReference>
<keyword evidence="1" id="KW-1133">Transmembrane helix</keyword>
<protein>
    <submittedName>
        <fullName evidence="2">DUF2721 domain-containing protein</fullName>
    </submittedName>
</protein>
<evidence type="ECO:0000313" key="2">
    <source>
        <dbReference type="EMBL" id="RZO26733.1"/>
    </source>
</evidence>
<keyword evidence="1" id="KW-0812">Transmembrane</keyword>
<organism evidence="2 3">
    <name type="scientific">SAR86 cluster bacterium</name>
    <dbReference type="NCBI Taxonomy" id="2030880"/>
    <lineage>
        <taxon>Bacteria</taxon>
        <taxon>Pseudomonadati</taxon>
        <taxon>Pseudomonadota</taxon>
        <taxon>Gammaproteobacteria</taxon>
        <taxon>SAR86 cluster</taxon>
    </lineage>
</organism>
<evidence type="ECO:0000256" key="1">
    <source>
        <dbReference type="SAM" id="Phobius"/>
    </source>
</evidence>